<dbReference type="PANTHER" id="PTHR11138:SF5">
    <property type="entry name" value="METHIONYL-TRNA FORMYLTRANSFERASE, MITOCHONDRIAL"/>
    <property type="match status" value="1"/>
</dbReference>
<dbReference type="CDD" id="cd08704">
    <property type="entry name" value="Met_tRNA_FMT_C"/>
    <property type="match status" value="1"/>
</dbReference>
<evidence type="ECO:0000259" key="7">
    <source>
        <dbReference type="Pfam" id="PF02911"/>
    </source>
</evidence>
<dbReference type="Proteomes" id="UP000183190">
    <property type="component" value="Unassembled WGS sequence"/>
</dbReference>
<evidence type="ECO:0000256" key="3">
    <source>
        <dbReference type="ARBA" id="ARBA00022679"/>
    </source>
</evidence>
<protein>
    <recommendedName>
        <fullName evidence="2 5">Methionyl-tRNA formyltransferase</fullName>
        <ecNumber evidence="2 5">2.1.2.9</ecNumber>
    </recommendedName>
</protein>
<dbReference type="InterPro" id="IPR044135">
    <property type="entry name" value="Met-tRNA-FMT_C"/>
</dbReference>
<comment type="function">
    <text evidence="5">Attaches a formyl group to the free amino group of methionyl-tRNA(fMet). The formyl group appears to play a dual role in the initiator identity of N-formylmethionyl-tRNA by promoting its recognition by IF2 and preventing the misappropriation of this tRNA by the elongation apparatus.</text>
</comment>
<dbReference type="EMBL" id="FNWV01000002">
    <property type="protein sequence ID" value="SEH45716.1"/>
    <property type="molecule type" value="Genomic_DNA"/>
</dbReference>
<comment type="catalytic activity">
    <reaction evidence="5">
        <text>L-methionyl-tRNA(fMet) + (6R)-10-formyltetrahydrofolate = N-formyl-L-methionyl-tRNA(fMet) + (6S)-5,6,7,8-tetrahydrofolate + H(+)</text>
        <dbReference type="Rhea" id="RHEA:24380"/>
        <dbReference type="Rhea" id="RHEA-COMP:9952"/>
        <dbReference type="Rhea" id="RHEA-COMP:9953"/>
        <dbReference type="ChEBI" id="CHEBI:15378"/>
        <dbReference type="ChEBI" id="CHEBI:57453"/>
        <dbReference type="ChEBI" id="CHEBI:78530"/>
        <dbReference type="ChEBI" id="CHEBI:78844"/>
        <dbReference type="ChEBI" id="CHEBI:195366"/>
        <dbReference type="EC" id="2.1.2.9"/>
    </reaction>
</comment>
<dbReference type="AlphaFoldDB" id="A0A1H6I953"/>
<feature type="domain" description="Formyl transferase C-terminal" evidence="7">
    <location>
        <begin position="208"/>
        <end position="300"/>
    </location>
</feature>
<feature type="binding site" evidence="5">
    <location>
        <begin position="113"/>
        <end position="116"/>
    </location>
    <ligand>
        <name>(6S)-5,6,7,8-tetrahydrofolate</name>
        <dbReference type="ChEBI" id="CHEBI:57453"/>
    </ligand>
</feature>
<dbReference type="InterPro" id="IPR011034">
    <property type="entry name" value="Formyl_transferase-like_C_sf"/>
</dbReference>
<dbReference type="Pfam" id="PF02911">
    <property type="entry name" value="Formyl_trans_C"/>
    <property type="match status" value="1"/>
</dbReference>
<dbReference type="PANTHER" id="PTHR11138">
    <property type="entry name" value="METHIONYL-TRNA FORMYLTRANSFERASE"/>
    <property type="match status" value="1"/>
</dbReference>
<dbReference type="FunFam" id="3.40.50.12230:FF:000001">
    <property type="entry name" value="Methionyl-tRNA formyltransferase"/>
    <property type="match status" value="1"/>
</dbReference>
<dbReference type="RefSeq" id="WP_074714556.1">
    <property type="nucleotide sequence ID" value="NZ_FNWV01000002.1"/>
</dbReference>
<keyword evidence="4 5" id="KW-0648">Protein biosynthesis</keyword>
<dbReference type="InterPro" id="IPR041711">
    <property type="entry name" value="Met-tRNA-FMT_N"/>
</dbReference>
<sequence>MKIVFMGTPDFAVPCLRTLAESGHEIAAVFTQPDKPKGRGYKLIPTPVKAAAEEYGIPVYQPLSLRKGDDAEEAMKTLRDIAPELIVVTAYGQILPKEVLELPKHGCVNIHASLLPKYRGAAPINWVILNGEKETGVTSMQMSEGLDTGDMLIKKSTEIGENETYEELYARLSDMGGEVLAETIKAIESGDLHPEVQDDSLSCYSPMIRKEMSALDFSKSAADIHNTIRGVTGFAMLEGKRLKVFRSELSDKKYPNAENGAVVDTKSFAVKCGDGGAVIFREVQPEGKKRMNTEDFLRGKKLTEGEILS</sequence>
<name>A0A1H6I953_RUMFL</name>
<evidence type="ECO:0000256" key="4">
    <source>
        <dbReference type="ARBA" id="ARBA00022917"/>
    </source>
</evidence>
<dbReference type="CDD" id="cd08646">
    <property type="entry name" value="FMT_core_Met-tRNA-FMT_N"/>
    <property type="match status" value="1"/>
</dbReference>
<dbReference type="OrthoDB" id="9802815at2"/>
<dbReference type="HAMAP" id="MF_00182">
    <property type="entry name" value="Formyl_trans"/>
    <property type="match status" value="1"/>
</dbReference>
<dbReference type="EC" id="2.1.2.9" evidence="2 5"/>
<gene>
    <name evidence="5" type="primary">fmt</name>
    <name evidence="8" type="ORF">SAMN02910265_00750</name>
</gene>
<keyword evidence="3 5" id="KW-0808">Transferase</keyword>
<evidence type="ECO:0000256" key="1">
    <source>
        <dbReference type="ARBA" id="ARBA00010699"/>
    </source>
</evidence>
<reference evidence="8 9" key="1">
    <citation type="submission" date="2016-10" db="EMBL/GenBank/DDBJ databases">
        <authorList>
            <person name="de Groot N.N."/>
        </authorList>
    </citation>
    <scope>NUCLEOTIDE SEQUENCE [LARGE SCALE GENOMIC DNA]</scope>
    <source>
        <strain evidence="8 9">YAD2003</strain>
    </source>
</reference>
<evidence type="ECO:0000256" key="5">
    <source>
        <dbReference type="HAMAP-Rule" id="MF_00182"/>
    </source>
</evidence>
<evidence type="ECO:0000259" key="6">
    <source>
        <dbReference type="Pfam" id="PF00551"/>
    </source>
</evidence>
<comment type="similarity">
    <text evidence="1 5">Belongs to the Fmt family.</text>
</comment>
<dbReference type="InterPro" id="IPR005793">
    <property type="entry name" value="Formyl_trans_C"/>
</dbReference>
<proteinExistence type="inferred from homology"/>
<evidence type="ECO:0000313" key="9">
    <source>
        <dbReference type="Proteomes" id="UP000183190"/>
    </source>
</evidence>
<dbReference type="GO" id="GO:0005829">
    <property type="term" value="C:cytosol"/>
    <property type="evidence" value="ECO:0007669"/>
    <property type="project" value="TreeGrafter"/>
</dbReference>
<dbReference type="SUPFAM" id="SSF50486">
    <property type="entry name" value="FMT C-terminal domain-like"/>
    <property type="match status" value="1"/>
</dbReference>
<dbReference type="Gene3D" id="3.40.50.12230">
    <property type="match status" value="1"/>
</dbReference>
<dbReference type="Pfam" id="PF00551">
    <property type="entry name" value="Formyl_trans_N"/>
    <property type="match status" value="1"/>
</dbReference>
<accession>A0A1H6I953</accession>
<evidence type="ECO:0000313" key="8">
    <source>
        <dbReference type="EMBL" id="SEH45716.1"/>
    </source>
</evidence>
<dbReference type="NCBIfam" id="TIGR00460">
    <property type="entry name" value="fmt"/>
    <property type="match status" value="1"/>
</dbReference>
<dbReference type="GO" id="GO:0004479">
    <property type="term" value="F:methionyl-tRNA formyltransferase activity"/>
    <property type="evidence" value="ECO:0007669"/>
    <property type="project" value="UniProtKB-UniRule"/>
</dbReference>
<evidence type="ECO:0000256" key="2">
    <source>
        <dbReference type="ARBA" id="ARBA00012261"/>
    </source>
</evidence>
<dbReference type="InterPro" id="IPR036477">
    <property type="entry name" value="Formyl_transf_N_sf"/>
</dbReference>
<feature type="domain" description="Formyl transferase N-terminal" evidence="6">
    <location>
        <begin position="1"/>
        <end position="184"/>
    </location>
</feature>
<dbReference type="InterPro" id="IPR002376">
    <property type="entry name" value="Formyl_transf_N"/>
</dbReference>
<dbReference type="SUPFAM" id="SSF53328">
    <property type="entry name" value="Formyltransferase"/>
    <property type="match status" value="1"/>
</dbReference>
<dbReference type="InterPro" id="IPR005794">
    <property type="entry name" value="Fmt"/>
</dbReference>
<organism evidence="8 9">
    <name type="scientific">Ruminococcus flavefaciens</name>
    <dbReference type="NCBI Taxonomy" id="1265"/>
    <lineage>
        <taxon>Bacteria</taxon>
        <taxon>Bacillati</taxon>
        <taxon>Bacillota</taxon>
        <taxon>Clostridia</taxon>
        <taxon>Eubacteriales</taxon>
        <taxon>Oscillospiraceae</taxon>
        <taxon>Ruminococcus</taxon>
    </lineage>
</organism>